<protein>
    <submittedName>
        <fullName evidence="1">Uncharacterized protein</fullName>
    </submittedName>
</protein>
<evidence type="ECO:0000313" key="2">
    <source>
        <dbReference type="Proteomes" id="UP000054928"/>
    </source>
</evidence>
<dbReference type="Proteomes" id="UP000054928">
    <property type="component" value="Unassembled WGS sequence"/>
</dbReference>
<dbReference type="GeneID" id="36407042"/>
<dbReference type="EMBL" id="CCYD01000553">
    <property type="protein sequence ID" value="CEG41655.1"/>
    <property type="molecule type" value="Genomic_DNA"/>
</dbReference>
<reference evidence="2" key="1">
    <citation type="submission" date="2014-09" db="EMBL/GenBank/DDBJ databases">
        <authorList>
            <person name="Sharma Rahul"/>
            <person name="Thines Marco"/>
        </authorList>
    </citation>
    <scope>NUCLEOTIDE SEQUENCE [LARGE SCALE GENOMIC DNA]</scope>
</reference>
<organism evidence="1 2">
    <name type="scientific">Plasmopara halstedii</name>
    <name type="common">Downy mildew of sunflower</name>
    <dbReference type="NCBI Taxonomy" id="4781"/>
    <lineage>
        <taxon>Eukaryota</taxon>
        <taxon>Sar</taxon>
        <taxon>Stramenopiles</taxon>
        <taxon>Oomycota</taxon>
        <taxon>Peronosporomycetes</taxon>
        <taxon>Peronosporales</taxon>
        <taxon>Peronosporaceae</taxon>
        <taxon>Plasmopara</taxon>
    </lineage>
</organism>
<accession>A0A0P1AKL6</accession>
<sequence length="63" mass="7194">MPLSRVFISVLVRFQKQNVVQHVYRQGMNTLLLKNTFFGDDCDHNNGTNVNFKVGILQNGITL</sequence>
<keyword evidence="2" id="KW-1185">Reference proteome</keyword>
<dbReference type="AlphaFoldDB" id="A0A0P1AKL6"/>
<proteinExistence type="predicted"/>
<dbReference type="RefSeq" id="XP_024578024.1">
    <property type="nucleotide sequence ID" value="XM_024727448.1"/>
</dbReference>
<name>A0A0P1AKL6_PLAHL</name>
<evidence type="ECO:0000313" key="1">
    <source>
        <dbReference type="EMBL" id="CEG41655.1"/>
    </source>
</evidence>